<dbReference type="InterPro" id="IPR000014">
    <property type="entry name" value="PAS"/>
</dbReference>
<evidence type="ECO:0000313" key="5">
    <source>
        <dbReference type="EMBL" id="KAB0668696.1"/>
    </source>
</evidence>
<dbReference type="NCBIfam" id="TIGR00229">
    <property type="entry name" value="sensory_box"/>
    <property type="match status" value="1"/>
</dbReference>
<dbReference type="Proteomes" id="UP000798046">
    <property type="component" value="Unassembled WGS sequence"/>
</dbReference>
<dbReference type="CDD" id="cd00130">
    <property type="entry name" value="PAS"/>
    <property type="match status" value="1"/>
</dbReference>
<feature type="transmembrane region" description="Helical" evidence="1">
    <location>
        <begin position="380"/>
        <end position="404"/>
    </location>
</feature>
<dbReference type="InterPro" id="IPR015168">
    <property type="entry name" value="SsuA/THI5"/>
</dbReference>
<organism evidence="5 6">
    <name type="scientific">Oryzomonas sagensis</name>
    <dbReference type="NCBI Taxonomy" id="2603857"/>
    <lineage>
        <taxon>Bacteria</taxon>
        <taxon>Pseudomonadati</taxon>
        <taxon>Thermodesulfobacteriota</taxon>
        <taxon>Desulfuromonadia</taxon>
        <taxon>Geobacterales</taxon>
        <taxon>Geobacteraceae</taxon>
        <taxon>Oryzomonas</taxon>
    </lineage>
</organism>
<dbReference type="Pfam" id="PF00990">
    <property type="entry name" value="GGDEF"/>
    <property type="match status" value="1"/>
</dbReference>
<dbReference type="SMART" id="SM00267">
    <property type="entry name" value="GGDEF"/>
    <property type="match status" value="1"/>
</dbReference>
<dbReference type="PANTHER" id="PTHR46663">
    <property type="entry name" value="DIGUANYLATE CYCLASE DGCT-RELATED"/>
    <property type="match status" value="1"/>
</dbReference>
<dbReference type="Gene3D" id="3.30.70.270">
    <property type="match status" value="1"/>
</dbReference>
<keyword evidence="1" id="KW-1133">Transmembrane helix</keyword>
<feature type="domain" description="PAS" evidence="2">
    <location>
        <begin position="419"/>
        <end position="480"/>
    </location>
</feature>
<sequence length="711" mass="78985">MPALNIILLSPEVGGRSPLRELIVQRFHNPGVYMKRRFLIAPCPAKSCSSFPSILFGIIPLAAFFLLLLHPALLLAGTTVLTPVTLQLKWKHQFQFAGYYAAVEKGYYRDAGLVVTLREATQGSDPAEAVLNGEAQFGVGGSSLVLLRAEGKPVVALAAILQHSPLGILSLNANNIRNVHDLAGRRVMLEPMSAEVMALFRAEGVPDNAIKVVPHEFSLEKLLNGEVDAASVYSTTEPYQLEKRRIAYSIIYPERSGIDFYGDTLFTRREVVQKQPEMVRQFRDASLRGWKYALEHQDEMIDLILKRYNTHRLTRGQLAYEAGELQKLIRPDLMEVGYMNPGRWQHIADTYSQLGLIPAAKPFPLESFLHAGEQPRLPDWLYGTLGAAMAIIIAVSVVAIRFHYLNAALNDQMQLRDKAEAKLRKLSAAIIQSPVSIVITDTAGAIEYVNPKFCELTGYTAEEVAGQNPRILRGSILPPEFYSDLWRTILAGGLWHGEFLNKKKNGELFWEHATIAPIWDAQGELTNFIAIKEDITERKTLQEKLDHMAHHDELTGLPNRALFFDRIGRALAHAKRSQTGFALLFVDLDGFKTINDTYGHDSGDALLRETARRLAGCVRDSDTVARMGGDEFAVMLLDVADLGHITQVAEKMLTLLSLPFMFKGLECHVGASIGISIFPQDGDAVDTLMNTADMAMYRVKQGAKNNYAFAS</sequence>
<dbReference type="SUPFAM" id="SSF55785">
    <property type="entry name" value="PYP-like sensor domain (PAS domain)"/>
    <property type="match status" value="1"/>
</dbReference>
<dbReference type="InterPro" id="IPR001610">
    <property type="entry name" value="PAC"/>
</dbReference>
<accession>A0ABQ6TKM4</accession>
<dbReference type="InterPro" id="IPR000160">
    <property type="entry name" value="GGDEF_dom"/>
</dbReference>
<keyword evidence="1" id="KW-0812">Transmembrane</keyword>
<dbReference type="Pfam" id="PF09084">
    <property type="entry name" value="NMT1"/>
    <property type="match status" value="1"/>
</dbReference>
<dbReference type="EMBL" id="VZRA01000006">
    <property type="protein sequence ID" value="KAB0668696.1"/>
    <property type="molecule type" value="Genomic_DNA"/>
</dbReference>
<dbReference type="InterPro" id="IPR029787">
    <property type="entry name" value="Nucleotide_cyclase"/>
</dbReference>
<protein>
    <submittedName>
        <fullName evidence="5">Diguanylate cyclase</fullName>
    </submittedName>
</protein>
<evidence type="ECO:0000259" key="2">
    <source>
        <dbReference type="PROSITE" id="PS50112"/>
    </source>
</evidence>
<dbReference type="PANTHER" id="PTHR46663:SF3">
    <property type="entry name" value="SLL0267 PROTEIN"/>
    <property type="match status" value="1"/>
</dbReference>
<keyword evidence="1" id="KW-0472">Membrane</keyword>
<feature type="domain" description="GGDEF" evidence="4">
    <location>
        <begin position="579"/>
        <end position="711"/>
    </location>
</feature>
<dbReference type="InterPro" id="IPR000700">
    <property type="entry name" value="PAS-assoc_C"/>
</dbReference>
<gene>
    <name evidence="5" type="ORF">F6V30_15265</name>
</gene>
<comment type="caution">
    <text evidence="5">The sequence shown here is derived from an EMBL/GenBank/DDBJ whole genome shotgun (WGS) entry which is preliminary data.</text>
</comment>
<feature type="domain" description="PAC" evidence="3">
    <location>
        <begin position="495"/>
        <end position="547"/>
    </location>
</feature>
<dbReference type="PROSITE" id="PS50112">
    <property type="entry name" value="PAS"/>
    <property type="match status" value="1"/>
</dbReference>
<dbReference type="InterPro" id="IPR043128">
    <property type="entry name" value="Rev_trsase/Diguanyl_cyclase"/>
</dbReference>
<evidence type="ECO:0000259" key="3">
    <source>
        <dbReference type="PROSITE" id="PS50113"/>
    </source>
</evidence>
<dbReference type="Gene3D" id="3.30.450.20">
    <property type="entry name" value="PAS domain"/>
    <property type="match status" value="1"/>
</dbReference>
<feature type="transmembrane region" description="Helical" evidence="1">
    <location>
        <begin position="54"/>
        <end position="81"/>
    </location>
</feature>
<dbReference type="Pfam" id="PF13426">
    <property type="entry name" value="PAS_9"/>
    <property type="match status" value="1"/>
</dbReference>
<proteinExistence type="predicted"/>
<dbReference type="SMART" id="SM00086">
    <property type="entry name" value="PAC"/>
    <property type="match status" value="1"/>
</dbReference>
<dbReference type="SUPFAM" id="SSF53850">
    <property type="entry name" value="Periplasmic binding protein-like II"/>
    <property type="match status" value="1"/>
</dbReference>
<dbReference type="NCBIfam" id="TIGR00254">
    <property type="entry name" value="GGDEF"/>
    <property type="match status" value="1"/>
</dbReference>
<keyword evidence="6" id="KW-1185">Reference proteome</keyword>
<dbReference type="SUPFAM" id="SSF55073">
    <property type="entry name" value="Nucleotide cyclase"/>
    <property type="match status" value="1"/>
</dbReference>
<dbReference type="InterPro" id="IPR052163">
    <property type="entry name" value="DGC-Regulatory_Protein"/>
</dbReference>
<name>A0ABQ6TKM4_9BACT</name>
<dbReference type="InterPro" id="IPR035965">
    <property type="entry name" value="PAS-like_dom_sf"/>
</dbReference>
<evidence type="ECO:0000313" key="6">
    <source>
        <dbReference type="Proteomes" id="UP000798046"/>
    </source>
</evidence>
<dbReference type="PROSITE" id="PS50113">
    <property type="entry name" value="PAC"/>
    <property type="match status" value="1"/>
</dbReference>
<evidence type="ECO:0000256" key="1">
    <source>
        <dbReference type="SAM" id="Phobius"/>
    </source>
</evidence>
<dbReference type="Gene3D" id="3.40.190.10">
    <property type="entry name" value="Periplasmic binding protein-like II"/>
    <property type="match status" value="2"/>
</dbReference>
<evidence type="ECO:0000259" key="4">
    <source>
        <dbReference type="PROSITE" id="PS50887"/>
    </source>
</evidence>
<reference evidence="5 6" key="1">
    <citation type="journal article" date="2020" name="Microorganisms">
        <title>Description of Three Novel Members in the Family Geobacteraceae, Oryzomonas japonicum gen. nov., sp. nov., Oryzomonas sagensis sp. nov., and Oryzomonas ruber sp. nov.</title>
        <authorList>
            <person name="Xu Z."/>
            <person name="Masuda Y."/>
            <person name="Hayakawa C."/>
            <person name="Ushijima N."/>
            <person name="Kawano K."/>
            <person name="Shiratori Y."/>
            <person name="Senoo K."/>
            <person name="Itoh H."/>
        </authorList>
    </citation>
    <scope>NUCLEOTIDE SEQUENCE [LARGE SCALE GENOMIC DNA]</scope>
    <source>
        <strain evidence="5 6">Red100</strain>
    </source>
</reference>
<dbReference type="SMART" id="SM00091">
    <property type="entry name" value="PAS"/>
    <property type="match status" value="1"/>
</dbReference>
<dbReference type="CDD" id="cd01949">
    <property type="entry name" value="GGDEF"/>
    <property type="match status" value="1"/>
</dbReference>
<dbReference type="PROSITE" id="PS50887">
    <property type="entry name" value="GGDEF"/>
    <property type="match status" value="1"/>
</dbReference>